<sequence length="133" mass="15022">MANTWQGAFPHENRAEDGYERTSPVTAFPPNGYGLHDMIGNVWEWTSDFFAPRHPDEAPKACCVPRNPRGGSEDGSYDPGQPRVRIPRRVVKGGSHLCAPNYCRRYRPAARHPHPVDTSTSHIGFRFVRRRGP</sequence>
<dbReference type="InterPro" id="IPR051043">
    <property type="entry name" value="Sulfatase_Mod_Factor_Kinase"/>
</dbReference>
<evidence type="ECO:0000313" key="3">
    <source>
        <dbReference type="EMBL" id="GEP02905.1"/>
    </source>
</evidence>
<dbReference type="AlphaFoldDB" id="A0A512IYZ5"/>
<evidence type="ECO:0000313" key="4">
    <source>
        <dbReference type="EMBL" id="GLS65838.1"/>
    </source>
</evidence>
<feature type="region of interest" description="Disordered" evidence="1">
    <location>
        <begin position="1"/>
        <end position="23"/>
    </location>
</feature>
<evidence type="ECO:0000256" key="1">
    <source>
        <dbReference type="SAM" id="MobiDB-lite"/>
    </source>
</evidence>
<dbReference type="InterPro" id="IPR016187">
    <property type="entry name" value="CTDL_fold"/>
</dbReference>
<dbReference type="Proteomes" id="UP000321960">
    <property type="component" value="Unassembled WGS sequence"/>
</dbReference>
<feature type="domain" description="Sulfatase-modifying factor enzyme-like" evidence="2">
    <location>
        <begin position="3"/>
        <end position="129"/>
    </location>
</feature>
<reference evidence="4" key="1">
    <citation type="journal article" date="2014" name="Int. J. Syst. Evol. Microbiol.">
        <title>Complete genome of a new Firmicutes species belonging to the dominant human colonic microbiota ('Ruminococcus bicirculans') reveals two chromosomes and a selective capacity to utilize plant glucans.</title>
        <authorList>
            <consortium name="NISC Comparative Sequencing Program"/>
            <person name="Wegmann U."/>
            <person name="Louis P."/>
            <person name="Goesmann A."/>
            <person name="Henrissat B."/>
            <person name="Duncan S.H."/>
            <person name="Flint H.J."/>
        </authorList>
    </citation>
    <scope>NUCLEOTIDE SEQUENCE</scope>
    <source>
        <strain evidence="4">NBRC 107715</strain>
    </source>
</reference>
<proteinExistence type="predicted"/>
<dbReference type="EMBL" id="BSPK01000084">
    <property type="protein sequence ID" value="GLS65838.1"/>
    <property type="molecule type" value="Genomic_DNA"/>
</dbReference>
<gene>
    <name evidence="4" type="ORF">GCM10007888_42200</name>
    <name evidence="3" type="ORF">MOX02_09430</name>
</gene>
<dbReference type="EMBL" id="BJZU01000014">
    <property type="protein sequence ID" value="GEP02905.1"/>
    <property type="molecule type" value="Genomic_DNA"/>
</dbReference>
<protein>
    <recommendedName>
        <fullName evidence="2">Sulfatase-modifying factor enzyme-like domain-containing protein</fullName>
    </recommendedName>
</protein>
<dbReference type="PANTHER" id="PTHR23150:SF19">
    <property type="entry name" value="FORMYLGLYCINE-GENERATING ENZYME"/>
    <property type="match status" value="1"/>
</dbReference>
<dbReference type="Pfam" id="PF03781">
    <property type="entry name" value="FGE-sulfatase"/>
    <property type="match status" value="1"/>
</dbReference>
<name>A0A512IYZ5_9HYPH</name>
<feature type="region of interest" description="Disordered" evidence="1">
    <location>
        <begin position="56"/>
        <end position="85"/>
    </location>
</feature>
<comment type="caution">
    <text evidence="3">The sequence shown here is derived from an EMBL/GenBank/DDBJ whole genome shotgun (WGS) entry which is preliminary data.</text>
</comment>
<feature type="compositionally biased region" description="Basic and acidic residues" evidence="1">
    <location>
        <begin position="11"/>
        <end position="20"/>
    </location>
</feature>
<accession>A0A512IYZ5</accession>
<dbReference type="InterPro" id="IPR005532">
    <property type="entry name" value="SUMF_dom"/>
</dbReference>
<evidence type="ECO:0000313" key="6">
    <source>
        <dbReference type="Proteomes" id="UP001156856"/>
    </source>
</evidence>
<dbReference type="GO" id="GO:0120147">
    <property type="term" value="F:formylglycine-generating oxidase activity"/>
    <property type="evidence" value="ECO:0007669"/>
    <property type="project" value="TreeGrafter"/>
</dbReference>
<evidence type="ECO:0000313" key="5">
    <source>
        <dbReference type="Proteomes" id="UP000321960"/>
    </source>
</evidence>
<dbReference type="PANTHER" id="PTHR23150">
    <property type="entry name" value="SULFATASE MODIFYING FACTOR 1, 2"/>
    <property type="match status" value="1"/>
</dbReference>
<dbReference type="SUPFAM" id="SSF56436">
    <property type="entry name" value="C-type lectin-like"/>
    <property type="match status" value="1"/>
</dbReference>
<reference evidence="4" key="4">
    <citation type="submission" date="2023-01" db="EMBL/GenBank/DDBJ databases">
        <title>Draft genome sequence of Methylobacterium oxalidis strain NBRC 107715.</title>
        <authorList>
            <person name="Sun Q."/>
            <person name="Mori K."/>
        </authorList>
    </citation>
    <scope>NUCLEOTIDE SEQUENCE</scope>
    <source>
        <strain evidence="4">NBRC 107715</strain>
    </source>
</reference>
<organism evidence="3 5">
    <name type="scientific">Methylobacterium oxalidis</name>
    <dbReference type="NCBI Taxonomy" id="944322"/>
    <lineage>
        <taxon>Bacteria</taxon>
        <taxon>Pseudomonadati</taxon>
        <taxon>Pseudomonadota</taxon>
        <taxon>Alphaproteobacteria</taxon>
        <taxon>Hyphomicrobiales</taxon>
        <taxon>Methylobacteriaceae</taxon>
        <taxon>Methylobacterium</taxon>
    </lineage>
</organism>
<reference evidence="3 5" key="3">
    <citation type="submission" date="2019-07" db="EMBL/GenBank/DDBJ databases">
        <title>Whole genome shotgun sequence of Methylobacterium oxalidis NBRC 107715.</title>
        <authorList>
            <person name="Hosoyama A."/>
            <person name="Uohara A."/>
            <person name="Ohji S."/>
            <person name="Ichikawa N."/>
        </authorList>
    </citation>
    <scope>NUCLEOTIDE SEQUENCE [LARGE SCALE GENOMIC DNA]</scope>
    <source>
        <strain evidence="3 5">NBRC 107715</strain>
    </source>
</reference>
<keyword evidence="6" id="KW-1185">Reference proteome</keyword>
<dbReference type="Gene3D" id="3.90.1580.10">
    <property type="entry name" value="paralog of FGE (formylglycine-generating enzyme)"/>
    <property type="match status" value="1"/>
</dbReference>
<dbReference type="Proteomes" id="UP001156856">
    <property type="component" value="Unassembled WGS sequence"/>
</dbReference>
<reference evidence="6" key="2">
    <citation type="journal article" date="2019" name="Int. J. Syst. Evol. Microbiol.">
        <title>The Global Catalogue of Microorganisms (GCM) 10K type strain sequencing project: providing services to taxonomists for standard genome sequencing and annotation.</title>
        <authorList>
            <consortium name="The Broad Institute Genomics Platform"/>
            <consortium name="The Broad Institute Genome Sequencing Center for Infectious Disease"/>
            <person name="Wu L."/>
            <person name="Ma J."/>
        </authorList>
    </citation>
    <scope>NUCLEOTIDE SEQUENCE [LARGE SCALE GENOMIC DNA]</scope>
    <source>
        <strain evidence="6">NBRC 107715</strain>
    </source>
</reference>
<dbReference type="InterPro" id="IPR042095">
    <property type="entry name" value="SUMF_sf"/>
</dbReference>
<evidence type="ECO:0000259" key="2">
    <source>
        <dbReference type="Pfam" id="PF03781"/>
    </source>
</evidence>